<feature type="transmembrane region" description="Helical" evidence="1">
    <location>
        <begin position="111"/>
        <end position="130"/>
    </location>
</feature>
<name>A0ABT4RTC3_9ACTN</name>
<gene>
    <name evidence="2" type="ORF">OJ962_30280</name>
</gene>
<dbReference type="Proteomes" id="UP001147700">
    <property type="component" value="Unassembled WGS sequence"/>
</dbReference>
<accession>A0ABT4RTC3</accession>
<keyword evidence="1" id="KW-0472">Membrane</keyword>
<evidence type="ECO:0000313" key="2">
    <source>
        <dbReference type="EMBL" id="MDA0141819.1"/>
    </source>
</evidence>
<dbReference type="EMBL" id="JAPCID010000066">
    <property type="protein sequence ID" value="MDA0141819.1"/>
    <property type="molecule type" value="Genomic_DNA"/>
</dbReference>
<proteinExistence type="predicted"/>
<sequence>MEDFVVDITRGNPSSVKTILASVVLALAVYQLLLAAIGYRKLPVGKPEPAFFTHRASGDMLAVLIVVVALMCLSVFGFDGDYMLHMVAAIGALLVLAVKIAVVRSGRGGRFLPYLGTLLFLLLAITWFTVAPEFLAGEDD</sequence>
<feature type="transmembrane region" description="Helical" evidence="1">
    <location>
        <begin position="84"/>
        <end position="102"/>
    </location>
</feature>
<reference evidence="2" key="1">
    <citation type="submission" date="2022-10" db="EMBL/GenBank/DDBJ databases">
        <title>The WGS of Solirubrobacter sp. CPCC 204708.</title>
        <authorList>
            <person name="Jiang Z."/>
        </authorList>
    </citation>
    <scope>NUCLEOTIDE SEQUENCE</scope>
    <source>
        <strain evidence="2">CPCC 204708</strain>
    </source>
</reference>
<keyword evidence="1" id="KW-1133">Transmembrane helix</keyword>
<dbReference type="Pfam" id="PF20139">
    <property type="entry name" value="DUF6529"/>
    <property type="match status" value="1"/>
</dbReference>
<keyword evidence="1" id="KW-0812">Transmembrane</keyword>
<protein>
    <submittedName>
        <fullName evidence="2">DUF6529 family protein</fullName>
    </submittedName>
</protein>
<keyword evidence="3" id="KW-1185">Reference proteome</keyword>
<dbReference type="InterPro" id="IPR045382">
    <property type="entry name" value="DUF6529"/>
</dbReference>
<organism evidence="2 3">
    <name type="scientific">Solirubrobacter deserti</name>
    <dbReference type="NCBI Taxonomy" id="2282478"/>
    <lineage>
        <taxon>Bacteria</taxon>
        <taxon>Bacillati</taxon>
        <taxon>Actinomycetota</taxon>
        <taxon>Thermoleophilia</taxon>
        <taxon>Solirubrobacterales</taxon>
        <taxon>Solirubrobacteraceae</taxon>
        <taxon>Solirubrobacter</taxon>
    </lineage>
</organism>
<feature type="transmembrane region" description="Helical" evidence="1">
    <location>
        <begin position="19"/>
        <end position="39"/>
    </location>
</feature>
<comment type="caution">
    <text evidence="2">The sequence shown here is derived from an EMBL/GenBank/DDBJ whole genome shotgun (WGS) entry which is preliminary data.</text>
</comment>
<dbReference type="RefSeq" id="WP_270006810.1">
    <property type="nucleotide sequence ID" value="NZ_JAPCID010000066.1"/>
</dbReference>
<feature type="transmembrane region" description="Helical" evidence="1">
    <location>
        <begin position="60"/>
        <end position="78"/>
    </location>
</feature>
<evidence type="ECO:0000313" key="3">
    <source>
        <dbReference type="Proteomes" id="UP001147700"/>
    </source>
</evidence>
<evidence type="ECO:0000256" key="1">
    <source>
        <dbReference type="SAM" id="Phobius"/>
    </source>
</evidence>